<dbReference type="PROSITE" id="PS00080">
    <property type="entry name" value="MULTICOPPER_OXIDASE2"/>
    <property type="match status" value="1"/>
</dbReference>
<dbReference type="InterPro" id="IPR006311">
    <property type="entry name" value="TAT_signal"/>
</dbReference>
<dbReference type="SUPFAM" id="SSF49503">
    <property type="entry name" value="Cupredoxins"/>
    <property type="match status" value="3"/>
</dbReference>
<dbReference type="Pfam" id="PF07731">
    <property type="entry name" value="Cu-oxidase_2"/>
    <property type="match status" value="1"/>
</dbReference>
<evidence type="ECO:0000256" key="2">
    <source>
        <dbReference type="ARBA" id="ARBA00023002"/>
    </source>
</evidence>
<name>A0A0P1GJD7_9RHOB</name>
<feature type="signal peptide" evidence="3">
    <location>
        <begin position="1"/>
        <end position="24"/>
    </location>
</feature>
<dbReference type="CDD" id="cd13861">
    <property type="entry name" value="CuRO_1_CumA_like"/>
    <property type="match status" value="1"/>
</dbReference>
<protein>
    <submittedName>
        <fullName evidence="7">Multicopper oxidase mco</fullName>
        <ecNumber evidence="7">1.-.-.-</ecNumber>
    </submittedName>
</protein>
<keyword evidence="8" id="KW-1185">Reference proteome</keyword>
<gene>
    <name evidence="7" type="primary">mco_3</name>
    <name evidence="7" type="ORF">TRN7648_03694</name>
</gene>
<dbReference type="InterPro" id="IPR008972">
    <property type="entry name" value="Cupredoxin"/>
</dbReference>
<feature type="domain" description="Plastocyanin-like" evidence="5">
    <location>
        <begin position="359"/>
        <end position="460"/>
    </location>
</feature>
<evidence type="ECO:0000259" key="5">
    <source>
        <dbReference type="Pfam" id="PF07731"/>
    </source>
</evidence>
<dbReference type="InterPro" id="IPR001117">
    <property type="entry name" value="Cu-oxidase_2nd"/>
</dbReference>
<dbReference type="EC" id="1.-.-.-" evidence="7"/>
<dbReference type="Proteomes" id="UP000054935">
    <property type="component" value="Unassembled WGS sequence"/>
</dbReference>
<dbReference type="InterPro" id="IPR002355">
    <property type="entry name" value="Cu_oxidase_Cu_BS"/>
</dbReference>
<accession>A0A0P1GJD7</accession>
<evidence type="ECO:0000313" key="7">
    <source>
        <dbReference type="EMBL" id="CUH81890.1"/>
    </source>
</evidence>
<organism evidence="7 8">
    <name type="scientific">Tropicibacter naphthalenivorans</name>
    <dbReference type="NCBI Taxonomy" id="441103"/>
    <lineage>
        <taxon>Bacteria</taxon>
        <taxon>Pseudomonadati</taxon>
        <taxon>Pseudomonadota</taxon>
        <taxon>Alphaproteobacteria</taxon>
        <taxon>Rhodobacterales</taxon>
        <taxon>Roseobacteraceae</taxon>
        <taxon>Tropicibacter</taxon>
    </lineage>
</organism>
<sequence length="461" mass="50211">MTYTRRTFLALAGAAAGLGLPLRAQSLSGAIPLVTREASLQLLPNGYPQTRIWGYDGAVPGTEIRVPQGARVQRQLVNDLPEATSVHWHGIRIDNVMDGVSGLTQDAVRPGETFDYDFTVPDAGTYWYHAHNRSYVQVARGLRGALIVEEPHAPDVDRDEVLILDDWLIDPETGQIADTFDQPMMMSHGGRSGNYVTTNGQYNLTLTAQRNDRLRLRLINAANARIFALRLQGMTGWTVALDGMPLAQPQPVADTLLLGPAQRIDLFVDITAAQGEPAALLNVDTNEPFPQVAFTVTGQGAQVARAAPAALPPNPRMDLLDLANATPVKLYMSGGAMGRMNAAVLNGERKGFRQLAAAGYFWALNDVANMPDTPLTTLSRGDHARVAITNDTVFPHAMHLHGMHFREVTQGKTGSMRDTLLIGANETREIAFVADNPGKWLFHCHMLEHAASGMTTWLEVT</sequence>
<dbReference type="PANTHER" id="PTHR11709">
    <property type="entry name" value="MULTI-COPPER OXIDASE"/>
    <property type="match status" value="1"/>
</dbReference>
<dbReference type="Gene3D" id="2.60.40.420">
    <property type="entry name" value="Cupredoxins - blue copper proteins"/>
    <property type="match status" value="3"/>
</dbReference>
<dbReference type="RefSeq" id="WP_058249065.1">
    <property type="nucleotide sequence ID" value="NZ_CYSE01000009.1"/>
</dbReference>
<dbReference type="STRING" id="441103.TRN7648_03694"/>
<proteinExistence type="predicted"/>
<feature type="chain" id="PRO_5006063507" evidence="3">
    <location>
        <begin position="25"/>
        <end position="461"/>
    </location>
</feature>
<feature type="domain" description="Plastocyanin-like" evidence="6">
    <location>
        <begin position="42"/>
        <end position="151"/>
    </location>
</feature>
<evidence type="ECO:0000259" key="4">
    <source>
        <dbReference type="Pfam" id="PF00394"/>
    </source>
</evidence>
<dbReference type="OrthoDB" id="9757546at2"/>
<dbReference type="AlphaFoldDB" id="A0A0P1GJD7"/>
<dbReference type="GO" id="GO:0016491">
    <property type="term" value="F:oxidoreductase activity"/>
    <property type="evidence" value="ECO:0007669"/>
    <property type="project" value="UniProtKB-KW"/>
</dbReference>
<keyword evidence="1" id="KW-0479">Metal-binding</keyword>
<dbReference type="GO" id="GO:0005507">
    <property type="term" value="F:copper ion binding"/>
    <property type="evidence" value="ECO:0007669"/>
    <property type="project" value="InterPro"/>
</dbReference>
<evidence type="ECO:0000313" key="8">
    <source>
        <dbReference type="Proteomes" id="UP000054935"/>
    </source>
</evidence>
<reference evidence="7 8" key="1">
    <citation type="submission" date="2015-09" db="EMBL/GenBank/DDBJ databases">
        <authorList>
            <consortium name="Swine Surveillance"/>
        </authorList>
    </citation>
    <scope>NUCLEOTIDE SEQUENCE [LARGE SCALE GENOMIC DNA]</scope>
    <source>
        <strain evidence="7 8">CECT 7648</strain>
    </source>
</reference>
<keyword evidence="2 7" id="KW-0560">Oxidoreductase</keyword>
<dbReference type="Pfam" id="PF07732">
    <property type="entry name" value="Cu-oxidase_3"/>
    <property type="match status" value="1"/>
</dbReference>
<evidence type="ECO:0000259" key="6">
    <source>
        <dbReference type="Pfam" id="PF07732"/>
    </source>
</evidence>
<dbReference type="Pfam" id="PF00394">
    <property type="entry name" value="Cu-oxidase"/>
    <property type="match status" value="1"/>
</dbReference>
<dbReference type="InterPro" id="IPR011706">
    <property type="entry name" value="Cu-oxidase_C"/>
</dbReference>
<dbReference type="InterPro" id="IPR011707">
    <property type="entry name" value="Cu-oxidase-like_N"/>
</dbReference>
<feature type="domain" description="Plastocyanin-like" evidence="4">
    <location>
        <begin position="161"/>
        <end position="274"/>
    </location>
</feature>
<dbReference type="EMBL" id="CYSE01000009">
    <property type="protein sequence ID" value="CUH81890.1"/>
    <property type="molecule type" value="Genomic_DNA"/>
</dbReference>
<dbReference type="InterPro" id="IPR045087">
    <property type="entry name" value="Cu-oxidase_fam"/>
</dbReference>
<evidence type="ECO:0000256" key="3">
    <source>
        <dbReference type="SAM" id="SignalP"/>
    </source>
</evidence>
<evidence type="ECO:0000256" key="1">
    <source>
        <dbReference type="ARBA" id="ARBA00022723"/>
    </source>
</evidence>
<dbReference type="PROSITE" id="PS51318">
    <property type="entry name" value="TAT"/>
    <property type="match status" value="1"/>
</dbReference>
<keyword evidence="3" id="KW-0732">Signal</keyword>